<evidence type="ECO:0000256" key="4">
    <source>
        <dbReference type="ARBA" id="ARBA00023002"/>
    </source>
</evidence>
<protein>
    <recommendedName>
        <fullName evidence="3 5">Alanine dehydrogenase</fullName>
        <ecNumber evidence="3 5">1.4.1.1</ecNumber>
    </recommendedName>
</protein>
<feature type="binding site" evidence="6">
    <location>
        <begin position="239"/>
        <end position="240"/>
    </location>
    <ligand>
        <name>NAD(+)</name>
        <dbReference type="ChEBI" id="CHEBI:57540"/>
    </ligand>
</feature>
<dbReference type="CDD" id="cd05305">
    <property type="entry name" value="L-AlaDH"/>
    <property type="match status" value="1"/>
</dbReference>
<dbReference type="GO" id="GO:0000286">
    <property type="term" value="F:alanine dehydrogenase activity"/>
    <property type="evidence" value="ECO:0007669"/>
    <property type="project" value="UniProtKB-UniRule"/>
</dbReference>
<keyword evidence="10" id="KW-1185">Reference proteome</keyword>
<proteinExistence type="inferred from homology"/>
<dbReference type="RefSeq" id="WP_172620661.1">
    <property type="nucleotide sequence ID" value="NZ_AP019791.1"/>
</dbReference>
<dbReference type="Pfam" id="PF05222">
    <property type="entry name" value="AlaDh_PNT_N"/>
    <property type="match status" value="1"/>
</dbReference>
<dbReference type="InterPro" id="IPR007698">
    <property type="entry name" value="AlaDH/PNT_NAD(H)-bd"/>
</dbReference>
<evidence type="ECO:0000259" key="8">
    <source>
        <dbReference type="SMART" id="SM01003"/>
    </source>
</evidence>
<feature type="domain" description="Alanine dehydrogenase/pyridine nucleotide transhydrogenase NAD(H)-binding" evidence="7">
    <location>
        <begin position="149"/>
        <end position="297"/>
    </location>
</feature>
<dbReference type="Gene3D" id="3.40.50.720">
    <property type="entry name" value="NAD(P)-binding Rossmann-like Domain"/>
    <property type="match status" value="2"/>
</dbReference>
<dbReference type="UniPathway" id="UPA00527">
    <property type="reaction ID" value="UER00585"/>
</dbReference>
<dbReference type="AlphaFoldDB" id="A0A510HJX0"/>
<dbReference type="PIRSF" id="PIRSF000183">
    <property type="entry name" value="Alanine_dh"/>
    <property type="match status" value="1"/>
</dbReference>
<evidence type="ECO:0000256" key="3">
    <source>
        <dbReference type="ARBA" id="ARBA00012897"/>
    </source>
</evidence>
<dbReference type="InterPro" id="IPR036291">
    <property type="entry name" value="NAD(P)-bd_dom_sf"/>
</dbReference>
<dbReference type="EMBL" id="AP019791">
    <property type="protein sequence ID" value="BBL78903.1"/>
    <property type="molecule type" value="Genomic_DNA"/>
</dbReference>
<gene>
    <name evidence="9" type="ORF">RxyAA322_07570</name>
</gene>
<feature type="binding site" evidence="6">
    <location>
        <position position="198"/>
    </location>
    <ligand>
        <name>NAD(+)</name>
        <dbReference type="ChEBI" id="CHEBI:57540"/>
    </ligand>
</feature>
<feature type="domain" description="Alanine dehydrogenase/pyridine nucleotide transhydrogenase N-terminal" evidence="8">
    <location>
        <begin position="4"/>
        <end position="137"/>
    </location>
</feature>
<dbReference type="NCBIfam" id="TIGR00518">
    <property type="entry name" value="alaDH"/>
    <property type="match status" value="1"/>
</dbReference>
<comment type="similarity">
    <text evidence="2 5">Belongs to the AlaDH/PNT family.</text>
</comment>
<evidence type="ECO:0000313" key="9">
    <source>
        <dbReference type="EMBL" id="BBL78903.1"/>
    </source>
</evidence>
<dbReference type="PANTHER" id="PTHR42795">
    <property type="entry name" value="ALANINE DEHYDROGENASE"/>
    <property type="match status" value="1"/>
</dbReference>
<comment type="catalytic activity">
    <reaction evidence="5">
        <text>L-alanine + NAD(+) + H2O = pyruvate + NH4(+) + NADH + H(+)</text>
        <dbReference type="Rhea" id="RHEA:18405"/>
        <dbReference type="ChEBI" id="CHEBI:15361"/>
        <dbReference type="ChEBI" id="CHEBI:15377"/>
        <dbReference type="ChEBI" id="CHEBI:15378"/>
        <dbReference type="ChEBI" id="CHEBI:28938"/>
        <dbReference type="ChEBI" id="CHEBI:57540"/>
        <dbReference type="ChEBI" id="CHEBI:57945"/>
        <dbReference type="ChEBI" id="CHEBI:57972"/>
        <dbReference type="EC" id="1.4.1.1"/>
    </reaction>
</comment>
<keyword evidence="4 5" id="KW-0560">Oxidoreductase</keyword>
<comment type="pathway">
    <text evidence="1 5">Amino-acid degradation; L-alanine degradation via dehydrogenase pathway; NH(3) and pyruvate from L-alanine: step 1/1.</text>
</comment>
<name>A0A510HJX0_9ACTN</name>
<organism evidence="9 10">
    <name type="scientific">Rubrobacter xylanophilus</name>
    <dbReference type="NCBI Taxonomy" id="49319"/>
    <lineage>
        <taxon>Bacteria</taxon>
        <taxon>Bacillati</taxon>
        <taxon>Actinomycetota</taxon>
        <taxon>Rubrobacteria</taxon>
        <taxon>Rubrobacterales</taxon>
        <taxon>Rubrobacteraceae</taxon>
        <taxon>Rubrobacter</taxon>
    </lineage>
</organism>
<feature type="binding site" evidence="6">
    <location>
        <position position="279"/>
    </location>
    <ligand>
        <name>NAD(+)</name>
        <dbReference type="ChEBI" id="CHEBI:57540"/>
    </ligand>
</feature>
<dbReference type="SMART" id="SM01002">
    <property type="entry name" value="AlaDh_PNT_C"/>
    <property type="match status" value="1"/>
</dbReference>
<evidence type="ECO:0000256" key="1">
    <source>
        <dbReference type="ARBA" id="ARBA00005206"/>
    </source>
</evidence>
<feature type="binding site" evidence="6">
    <location>
        <position position="134"/>
    </location>
    <ligand>
        <name>NAD(+)</name>
        <dbReference type="ChEBI" id="CHEBI:57540"/>
    </ligand>
</feature>
<dbReference type="Proteomes" id="UP000318065">
    <property type="component" value="Chromosome"/>
</dbReference>
<dbReference type="GO" id="GO:0042853">
    <property type="term" value="P:L-alanine catabolic process"/>
    <property type="evidence" value="ECO:0007669"/>
    <property type="project" value="UniProtKB-UniPathway"/>
</dbReference>
<accession>A0A510HJX0</accession>
<comment type="function">
    <text evidence="5">Catalyzes the reversible reductive amination of pyruvate to L-alanine.</text>
</comment>
<sequence length="377" mass="39393">MRVGVVREVAAGESRVALAPPAVHELCTAGHRILVESGAGVASGISDAEYEAAGARVLGDAARVYGEAELVVKVQGPQPGEYSHLREDLILMAFLSLPVDPGLMRALLGCRCVAFAMEAIRDARGRLPVLTPMSEIAGRLVPQIGAHYLQRQSGGRGILLGGATGVRPGRVVILGSGIVGTAAARVASGLGAETVVVDRDLDRLRALEALRLRGVTTLASSRLAIREVASEADLLIGAVLVVSSRTPALVDAETVGLMREGSVIVDVDVDYGGCVETSRPTTLEDPTFVERGVIHYCVRNVPAAVPVTATRALSNALLPYVRRIASLGLIDALNADEGLRQGVAVAEGRVVDPVLARSTGMEYHPISSVLPLHAEAR</sequence>
<evidence type="ECO:0000313" key="10">
    <source>
        <dbReference type="Proteomes" id="UP000318065"/>
    </source>
</evidence>
<dbReference type="InterPro" id="IPR008141">
    <property type="entry name" value="Ala_DH"/>
</dbReference>
<dbReference type="EC" id="1.4.1.1" evidence="3 5"/>
<evidence type="ECO:0000259" key="7">
    <source>
        <dbReference type="SMART" id="SM01002"/>
    </source>
</evidence>
<dbReference type="Pfam" id="PF01262">
    <property type="entry name" value="AlaDh_PNT_C"/>
    <property type="match status" value="1"/>
</dbReference>
<dbReference type="InterPro" id="IPR007886">
    <property type="entry name" value="AlaDH/PNT_N"/>
</dbReference>
<keyword evidence="6" id="KW-0547">Nucleotide-binding</keyword>
<feature type="binding site" evidence="6">
    <location>
        <begin position="267"/>
        <end position="270"/>
    </location>
    <ligand>
        <name>NAD(+)</name>
        <dbReference type="ChEBI" id="CHEBI:57540"/>
    </ligand>
</feature>
<feature type="binding site" evidence="6">
    <location>
        <position position="220"/>
    </location>
    <ligand>
        <name>NAD(+)</name>
        <dbReference type="ChEBI" id="CHEBI:57540"/>
    </ligand>
</feature>
<dbReference type="SMART" id="SM01003">
    <property type="entry name" value="AlaDh_PNT_N"/>
    <property type="match status" value="1"/>
</dbReference>
<dbReference type="SUPFAM" id="SSF51735">
    <property type="entry name" value="NAD(P)-binding Rossmann-fold domains"/>
    <property type="match status" value="1"/>
</dbReference>
<evidence type="ECO:0000256" key="2">
    <source>
        <dbReference type="ARBA" id="ARBA00005689"/>
    </source>
</evidence>
<evidence type="ECO:0000256" key="6">
    <source>
        <dbReference type="PIRSR" id="PIRSR000183-3"/>
    </source>
</evidence>
<feature type="binding site" evidence="6">
    <location>
        <position position="203"/>
    </location>
    <ligand>
        <name>NAD(+)</name>
        <dbReference type="ChEBI" id="CHEBI:57540"/>
    </ligand>
</feature>
<dbReference type="PANTHER" id="PTHR42795:SF1">
    <property type="entry name" value="ALANINE DEHYDROGENASE"/>
    <property type="match status" value="1"/>
</dbReference>
<dbReference type="SUPFAM" id="SSF52283">
    <property type="entry name" value="Formate/glycerate dehydrogenase catalytic domain-like"/>
    <property type="match status" value="1"/>
</dbReference>
<dbReference type="GO" id="GO:0000166">
    <property type="term" value="F:nucleotide binding"/>
    <property type="evidence" value="ECO:0007669"/>
    <property type="project" value="UniProtKB-KW"/>
</dbReference>
<dbReference type="GO" id="GO:0005886">
    <property type="term" value="C:plasma membrane"/>
    <property type="evidence" value="ECO:0007669"/>
    <property type="project" value="TreeGrafter"/>
</dbReference>
<evidence type="ECO:0000256" key="5">
    <source>
        <dbReference type="PIRNR" id="PIRNR000183"/>
    </source>
</evidence>
<keyword evidence="5 6" id="KW-0520">NAD</keyword>
<reference evidence="9" key="1">
    <citation type="journal article" date="2019" name="Microbiol. Resour. Announc.">
        <title>Complete Genome Sequence of Rubrobacter xylanophilus Strain AA3-22, Isolated from Arima Onsen in Japan.</title>
        <authorList>
            <person name="Tomariguchi N."/>
            <person name="Miyazaki K."/>
        </authorList>
    </citation>
    <scope>NUCLEOTIDE SEQUENCE [LARGE SCALE GENOMIC DNA]</scope>
    <source>
        <strain evidence="9">AA3-22</strain>
    </source>
</reference>